<evidence type="ECO:0000256" key="1">
    <source>
        <dbReference type="ARBA" id="ARBA00004167"/>
    </source>
</evidence>
<sequence>MKLRRFDTSKIKVRSSGSGRRGRIPGGRGGGIGIGTLIIVAIAYFVFGADPMQTLGTVQEVQEGSSGPQQRSQVSEEQVCLRGPYATEACNALQSLNETWEPEFRSAGIRFEQPVLDLFTGGRVTTEGCGSASSAAGPFYCPADMGIYIDTGFYDQLAQMAGTGGDFARLYVIAHEYGHHIQNLTGLAAQVRSAQQQNPRRSNELQVRMELQADCYAGVWAGKNRNLIERGDLEEGMRAASSIGDDTLQRNAGQRINPEGFTHGTSAQRMEALRAGLESADDSVCDRYFQFN</sequence>
<dbReference type="GO" id="GO:0016020">
    <property type="term" value="C:membrane"/>
    <property type="evidence" value="ECO:0007669"/>
    <property type="project" value="UniProtKB-SubCell"/>
</dbReference>
<evidence type="ECO:0000256" key="2">
    <source>
        <dbReference type="ARBA" id="ARBA00022692"/>
    </source>
</evidence>
<keyword evidence="3 6" id="KW-1133">Transmembrane helix</keyword>
<evidence type="ECO:0000313" key="8">
    <source>
        <dbReference type="Proteomes" id="UP000320547"/>
    </source>
</evidence>
<protein>
    <recommendedName>
        <fullName evidence="9">Metalloprotease</fullName>
    </recommendedName>
</protein>
<dbReference type="OrthoDB" id="9774900at2"/>
<comment type="subcellular location">
    <subcellularLocation>
        <location evidence="1">Membrane</location>
        <topology evidence="1">Single-pass membrane protein</topology>
    </subcellularLocation>
</comment>
<feature type="compositionally biased region" description="Basic and acidic residues" evidence="5">
    <location>
        <begin position="1"/>
        <end position="10"/>
    </location>
</feature>
<keyword evidence="2 6" id="KW-0812">Transmembrane</keyword>
<dbReference type="PANTHER" id="PTHR30168">
    <property type="entry name" value="PUTATIVE MEMBRANE PROTEIN YPFJ"/>
    <property type="match status" value="1"/>
</dbReference>
<keyword evidence="4 6" id="KW-0472">Membrane</keyword>
<dbReference type="Proteomes" id="UP000320547">
    <property type="component" value="Unassembled WGS sequence"/>
</dbReference>
<dbReference type="STRING" id="476157.GCA_001663155_01493"/>
<feature type="region of interest" description="Disordered" evidence="5">
    <location>
        <begin position="1"/>
        <end position="26"/>
    </location>
</feature>
<reference evidence="7 8" key="1">
    <citation type="submission" date="2019-07" db="EMBL/GenBank/DDBJ databases">
        <title>Genomic Encyclopedia of Archaeal and Bacterial Type Strains, Phase II (KMG-II): from individual species to whole genera.</title>
        <authorList>
            <person name="Goeker M."/>
        </authorList>
    </citation>
    <scope>NUCLEOTIDE SEQUENCE [LARGE SCALE GENOMIC DNA]</scope>
    <source>
        <strain evidence="7 8">ATCC BAA-2084</strain>
    </source>
</reference>
<dbReference type="Pfam" id="PF04228">
    <property type="entry name" value="Zn_peptidase"/>
    <property type="match status" value="1"/>
</dbReference>
<evidence type="ECO:0000256" key="3">
    <source>
        <dbReference type="ARBA" id="ARBA00022989"/>
    </source>
</evidence>
<evidence type="ECO:0000256" key="4">
    <source>
        <dbReference type="ARBA" id="ARBA00023136"/>
    </source>
</evidence>
<dbReference type="AlphaFoldDB" id="A0A562UX82"/>
<name>A0A562UX82_9SPHN</name>
<accession>A0A562UX82</accession>
<evidence type="ECO:0008006" key="9">
    <source>
        <dbReference type="Google" id="ProtNLM"/>
    </source>
</evidence>
<dbReference type="EMBL" id="VLLK01000001">
    <property type="protein sequence ID" value="TWJ10203.1"/>
    <property type="molecule type" value="Genomic_DNA"/>
</dbReference>
<evidence type="ECO:0000256" key="5">
    <source>
        <dbReference type="SAM" id="MobiDB-lite"/>
    </source>
</evidence>
<dbReference type="InterPro" id="IPR007343">
    <property type="entry name" value="Uncharacterised_pept_Zn_put"/>
</dbReference>
<keyword evidence="8" id="KW-1185">Reference proteome</keyword>
<evidence type="ECO:0000256" key="6">
    <source>
        <dbReference type="SAM" id="Phobius"/>
    </source>
</evidence>
<proteinExistence type="predicted"/>
<gene>
    <name evidence="7" type="ORF">JN10_1863</name>
</gene>
<evidence type="ECO:0000313" key="7">
    <source>
        <dbReference type="EMBL" id="TWJ10203.1"/>
    </source>
</evidence>
<dbReference type="RefSeq" id="WP_067599320.1">
    <property type="nucleotide sequence ID" value="NZ_CP015963.1"/>
</dbReference>
<feature type="transmembrane region" description="Helical" evidence="6">
    <location>
        <begin position="29"/>
        <end position="47"/>
    </location>
</feature>
<comment type="caution">
    <text evidence="7">The sequence shown here is derived from an EMBL/GenBank/DDBJ whole genome shotgun (WGS) entry which is preliminary data.</text>
</comment>
<dbReference type="PANTHER" id="PTHR30168:SF0">
    <property type="entry name" value="INNER MEMBRANE PROTEIN"/>
    <property type="match status" value="1"/>
</dbReference>
<organism evidence="7 8">
    <name type="scientific">Altererythrobacter ishigakiensis</name>
    <dbReference type="NCBI Taxonomy" id="476157"/>
    <lineage>
        <taxon>Bacteria</taxon>
        <taxon>Pseudomonadati</taxon>
        <taxon>Pseudomonadota</taxon>
        <taxon>Alphaproteobacteria</taxon>
        <taxon>Sphingomonadales</taxon>
        <taxon>Erythrobacteraceae</taxon>
        <taxon>Altererythrobacter</taxon>
    </lineage>
</organism>